<accession>A0ABS3Q0L8</accession>
<organism evidence="1 2">
    <name type="scientific">Capnocytophaga bilenii</name>
    <dbReference type="NCBI Taxonomy" id="2819369"/>
    <lineage>
        <taxon>Bacteria</taxon>
        <taxon>Pseudomonadati</taxon>
        <taxon>Bacteroidota</taxon>
        <taxon>Flavobacteriia</taxon>
        <taxon>Flavobacteriales</taxon>
        <taxon>Flavobacteriaceae</taxon>
        <taxon>Capnocytophaga</taxon>
    </lineage>
</organism>
<gene>
    <name evidence="1" type="ORF">J4N46_12030</name>
</gene>
<sequence length="116" mass="13597">MDSNILKKLKELGKMPNEDLYNDTQEIINLARKYEELLESIERPISLEDGYFLLSILPTEKFYGNEEVISSLIESIEVREKKVSIEEYKSLVNSCTNPYVKDFLDYGVEWLEEHIS</sequence>
<keyword evidence="2" id="KW-1185">Reference proteome</keyword>
<evidence type="ECO:0000313" key="2">
    <source>
        <dbReference type="Proteomes" id="UP000681610"/>
    </source>
</evidence>
<proteinExistence type="predicted"/>
<evidence type="ECO:0000313" key="1">
    <source>
        <dbReference type="EMBL" id="MBO1885120.1"/>
    </source>
</evidence>
<dbReference type="EMBL" id="JAGDYP010000013">
    <property type="protein sequence ID" value="MBO1885120.1"/>
    <property type="molecule type" value="Genomic_DNA"/>
</dbReference>
<protein>
    <submittedName>
        <fullName evidence="1">Uncharacterized protein</fullName>
    </submittedName>
</protein>
<reference evidence="1 2" key="1">
    <citation type="submission" date="2021-03" db="EMBL/GenBank/DDBJ databases">
        <title>Isolation and description of Capnocytophaga bilenii sp. nov., a novel Capnocytophaga species, isolated from a gingivitis subject.</title>
        <authorList>
            <person name="Antezack A."/>
            <person name="Monnet-Corti V."/>
            <person name="La Scola B."/>
        </authorList>
    </citation>
    <scope>NUCLEOTIDE SEQUENCE [LARGE SCALE GENOMIC DNA]</scope>
    <source>
        <strain evidence="1 2">Marseille-Q4570</strain>
    </source>
</reference>
<name>A0ABS3Q0L8_9FLAO</name>
<dbReference type="RefSeq" id="WP_009642387.1">
    <property type="nucleotide sequence ID" value="NZ_JAGDYP010000013.1"/>
</dbReference>
<dbReference type="Proteomes" id="UP000681610">
    <property type="component" value="Unassembled WGS sequence"/>
</dbReference>
<comment type="caution">
    <text evidence="1">The sequence shown here is derived from an EMBL/GenBank/DDBJ whole genome shotgun (WGS) entry which is preliminary data.</text>
</comment>